<sequence length="223" mass="25737">MICQLCQTFIKQTPSLLQTFGMIRWQPNKLCQACQSEFVSISCACSGCGRQQNNESLCFDCQRWEKQGKILLQHTSLYQYNDAMRDFMQRYKFNGDYSLRQIFNHELIQYVNNMAIDLVVVIPISEYTMMTRGFNQTVGLFEGVTLSDLLKVKAKNKSHQSQFNRKGRMMRTQPFTVSKSLPLHNKRVLLVDDVYTTGNTLYHAADLLYDLGAKNVKSLSLAR</sequence>
<dbReference type="InterPro" id="IPR051910">
    <property type="entry name" value="ComF/GntX_DNA_util-trans"/>
</dbReference>
<dbReference type="InterPro" id="IPR000836">
    <property type="entry name" value="PRTase_dom"/>
</dbReference>
<dbReference type="PANTHER" id="PTHR47505">
    <property type="entry name" value="DNA UTILIZATION PROTEIN YHGH"/>
    <property type="match status" value="1"/>
</dbReference>
<dbReference type="PANTHER" id="PTHR47505:SF1">
    <property type="entry name" value="DNA UTILIZATION PROTEIN YHGH"/>
    <property type="match status" value="1"/>
</dbReference>
<evidence type="ECO:0000259" key="2">
    <source>
        <dbReference type="Pfam" id="PF00156"/>
    </source>
</evidence>
<dbReference type="Gene3D" id="3.40.50.2020">
    <property type="match status" value="1"/>
</dbReference>
<dbReference type="CDD" id="cd06223">
    <property type="entry name" value="PRTases_typeI"/>
    <property type="match status" value="1"/>
</dbReference>
<evidence type="ECO:0000313" key="3">
    <source>
        <dbReference type="EMBL" id="QEA33308.1"/>
    </source>
</evidence>
<proteinExistence type="inferred from homology"/>
<organism evidence="3 4">
    <name type="scientific">Leuconostoc carnosum</name>
    <dbReference type="NCBI Taxonomy" id="1252"/>
    <lineage>
        <taxon>Bacteria</taxon>
        <taxon>Bacillati</taxon>
        <taxon>Bacillota</taxon>
        <taxon>Bacilli</taxon>
        <taxon>Lactobacillales</taxon>
        <taxon>Lactobacillaceae</taxon>
        <taxon>Leuconostoc</taxon>
    </lineage>
</organism>
<dbReference type="Proteomes" id="UP000321332">
    <property type="component" value="Chromosome"/>
</dbReference>
<dbReference type="OMA" id="WKFRGDY"/>
<dbReference type="AlphaFoldDB" id="A0AAE6IJG3"/>
<dbReference type="SUPFAM" id="SSF53271">
    <property type="entry name" value="PRTase-like"/>
    <property type="match status" value="1"/>
</dbReference>
<dbReference type="RefSeq" id="WP_014973748.1">
    <property type="nucleotide sequence ID" value="NZ_BPKR01000007.1"/>
</dbReference>
<dbReference type="Pfam" id="PF00156">
    <property type="entry name" value="Pribosyltran"/>
    <property type="match status" value="1"/>
</dbReference>
<feature type="domain" description="Phosphoribosyltransferase" evidence="2">
    <location>
        <begin position="143"/>
        <end position="221"/>
    </location>
</feature>
<accession>A0AAE6IJG3</accession>
<name>A0AAE6IJG3_LEUCA</name>
<dbReference type="InterPro" id="IPR029057">
    <property type="entry name" value="PRTase-like"/>
</dbReference>
<comment type="similarity">
    <text evidence="1">Belongs to the ComF/GntX family.</text>
</comment>
<evidence type="ECO:0000256" key="1">
    <source>
        <dbReference type="ARBA" id="ARBA00008007"/>
    </source>
</evidence>
<evidence type="ECO:0000313" key="4">
    <source>
        <dbReference type="Proteomes" id="UP000321332"/>
    </source>
</evidence>
<dbReference type="EMBL" id="CP042374">
    <property type="protein sequence ID" value="QEA33308.1"/>
    <property type="molecule type" value="Genomic_DNA"/>
</dbReference>
<reference evidence="3 4" key="1">
    <citation type="submission" date="2019-06" db="EMBL/GenBank/DDBJ databases">
        <title>Genome analyses of bacteria isolated from kimchi.</title>
        <authorList>
            <person name="Lee S."/>
            <person name="Ahn S."/>
            <person name="Roh S."/>
        </authorList>
    </citation>
    <scope>NUCLEOTIDE SEQUENCE [LARGE SCALE GENOMIC DNA]</scope>
    <source>
        <strain evidence="3 4">CBA3620</strain>
    </source>
</reference>
<gene>
    <name evidence="3" type="ORF">FGL89_03660</name>
</gene>
<protein>
    <submittedName>
        <fullName evidence="3">ComF family protein</fullName>
    </submittedName>
</protein>